<dbReference type="AlphaFoldDB" id="A0A4Q9DRH4"/>
<evidence type="ECO:0000313" key="3">
    <source>
        <dbReference type="Proteomes" id="UP000293142"/>
    </source>
</evidence>
<sequence length="354" mass="38880">MFPTSINENFNDVMAYVEKINRLNHGTSCALYVIQGDRVIAEHYAGRHGTPEEARRTSAASQYNVASVRKSYIGFAAAWAQHAGAIAFDDEVLRYVSPDKEERAVLDKVTVRHLLTHTHGLIRGADGQLQRRFAPGTDWQYNNVGIGLLTQLLPETLGCSIAELLRKHVFDPLGFTETGWRSAPSELLVPVIDKGNNNESRLYLDGCTDGSEGNMFVSARELAWWGYLHLKFGRMKGTSLIPEAVIRSATTVQSPAGLPANLPHNGCLWLVKSGESPQCLIGPNVPQHAFEIVGLYGPLVLVVPELDLVVVRMANTCGNYEDEHGSYVHYLKQFADRAVAAARKPYSVAPPSGL</sequence>
<dbReference type="EMBL" id="SIRE01000014">
    <property type="protein sequence ID" value="TBL76279.1"/>
    <property type="molecule type" value="Genomic_DNA"/>
</dbReference>
<reference evidence="2 3" key="1">
    <citation type="submission" date="2019-02" db="EMBL/GenBank/DDBJ databases">
        <title>Paenibacillus sp. nov., isolated from surface-sterilized tissue of Thalictrum simplex L.</title>
        <authorList>
            <person name="Tuo L."/>
        </authorList>
    </citation>
    <scope>NUCLEOTIDE SEQUENCE [LARGE SCALE GENOMIC DNA]</scope>
    <source>
        <strain evidence="2 3">N2SHLJ1</strain>
    </source>
</reference>
<feature type="domain" description="Beta-lactamase-related" evidence="1">
    <location>
        <begin position="28"/>
        <end position="322"/>
    </location>
</feature>
<dbReference type="PANTHER" id="PTHR43283">
    <property type="entry name" value="BETA-LACTAMASE-RELATED"/>
    <property type="match status" value="1"/>
</dbReference>
<dbReference type="GO" id="GO:0016787">
    <property type="term" value="F:hydrolase activity"/>
    <property type="evidence" value="ECO:0007669"/>
    <property type="project" value="UniProtKB-KW"/>
</dbReference>
<evidence type="ECO:0000259" key="1">
    <source>
        <dbReference type="Pfam" id="PF00144"/>
    </source>
</evidence>
<accession>A0A4Q9DRH4</accession>
<gene>
    <name evidence="2" type="ORF">EYB31_19975</name>
</gene>
<comment type="caution">
    <text evidence="2">The sequence shown here is derived from an EMBL/GenBank/DDBJ whole genome shotgun (WGS) entry which is preliminary data.</text>
</comment>
<dbReference type="RefSeq" id="WP_131015185.1">
    <property type="nucleotide sequence ID" value="NZ_SIRE01000014.1"/>
</dbReference>
<dbReference type="OrthoDB" id="2356735at2"/>
<keyword evidence="2" id="KW-0378">Hydrolase</keyword>
<dbReference type="InterPro" id="IPR050789">
    <property type="entry name" value="Diverse_Enzym_Activities"/>
</dbReference>
<dbReference type="InterPro" id="IPR001466">
    <property type="entry name" value="Beta-lactam-related"/>
</dbReference>
<dbReference type="InterPro" id="IPR012338">
    <property type="entry name" value="Beta-lactam/transpept-like"/>
</dbReference>
<proteinExistence type="predicted"/>
<protein>
    <submittedName>
        <fullName evidence="2">Class A beta-lactamase-related serine hydrolase</fullName>
    </submittedName>
</protein>
<dbReference type="Gene3D" id="3.40.710.10">
    <property type="entry name" value="DD-peptidase/beta-lactamase superfamily"/>
    <property type="match status" value="1"/>
</dbReference>
<dbReference type="Proteomes" id="UP000293142">
    <property type="component" value="Unassembled WGS sequence"/>
</dbReference>
<dbReference type="Pfam" id="PF00144">
    <property type="entry name" value="Beta-lactamase"/>
    <property type="match status" value="1"/>
</dbReference>
<name>A0A4Q9DRH4_9BACL</name>
<dbReference type="PANTHER" id="PTHR43283:SF7">
    <property type="entry name" value="BETA-LACTAMASE-RELATED DOMAIN-CONTAINING PROTEIN"/>
    <property type="match status" value="1"/>
</dbReference>
<evidence type="ECO:0000313" key="2">
    <source>
        <dbReference type="EMBL" id="TBL76279.1"/>
    </source>
</evidence>
<dbReference type="SUPFAM" id="SSF56601">
    <property type="entry name" value="beta-lactamase/transpeptidase-like"/>
    <property type="match status" value="1"/>
</dbReference>
<organism evidence="2 3">
    <name type="scientific">Paenibacillus thalictri</name>
    <dbReference type="NCBI Taxonomy" id="2527873"/>
    <lineage>
        <taxon>Bacteria</taxon>
        <taxon>Bacillati</taxon>
        <taxon>Bacillota</taxon>
        <taxon>Bacilli</taxon>
        <taxon>Bacillales</taxon>
        <taxon>Paenibacillaceae</taxon>
        <taxon>Paenibacillus</taxon>
    </lineage>
</organism>
<keyword evidence="3" id="KW-1185">Reference proteome</keyword>